<comment type="caution">
    <text evidence="1">The sequence shown here is derived from an EMBL/GenBank/DDBJ whole genome shotgun (WGS) entry which is preliminary data.</text>
</comment>
<proteinExistence type="predicted"/>
<dbReference type="Gene3D" id="3.40.50.1110">
    <property type="entry name" value="SGNH hydrolase"/>
    <property type="match status" value="1"/>
</dbReference>
<evidence type="ECO:0000313" key="1">
    <source>
        <dbReference type="EMBL" id="NBC35433.1"/>
    </source>
</evidence>
<gene>
    <name evidence="1" type="ORF">GTZ99_02550</name>
</gene>
<sequence>MIAPRWALAAGRGLRRAVAAALIGGAVLGHGLHAQPGVVPPPVSDPYGRVISPAEPAYVPQTPAEVDRLPCAERLCNAGALAPFLRRLRNGGNTPIHILQIGDSLTIGDMIPNGWRRPLQLAHGAAGRGVMPAGKPFTGFISWGVTASQSVGWSTSAIYRPGPALPVTSPIGIAGFTQSTSLSGASIAYRADDPGNRFDRVTVCALTGPGAGGLRVSLGDGVLNPLPSGEGALAAPSSAFAAAFGMPAPATPLRDAAGGTLIDLNTTTPAARCVDIDSPALVAGVTITTTSDAPVTLTSIALMRRGPGVILSNLGVVGSQMIHHLQASNLVYAIEMAHYRPDLVVIAFGTNEAFNPRLEAAAFRSSLRATIARIRGALGPDTPILLIAPPDAATRQMAVARIDTGLSHACDRGLMVPAGLAMVRQEQLATATELRLGFWNAGLAMGGPCSSLSWQAQGQMLGDLVHINRAGGDRLGAMLAADLESAAVSPAAGPQR</sequence>
<dbReference type="RefSeq" id="WP_161716701.1">
    <property type="nucleotide sequence ID" value="NZ_JAAAPO010000001.1"/>
</dbReference>
<dbReference type="EMBL" id="JAAAPO010000001">
    <property type="protein sequence ID" value="NBC35433.1"/>
    <property type="molecule type" value="Genomic_DNA"/>
</dbReference>
<reference evidence="2" key="1">
    <citation type="submission" date="2020-01" db="EMBL/GenBank/DDBJ databases">
        <title>Sphingomonas sp. strain CSW-10.</title>
        <authorList>
            <person name="Chen W.-M."/>
        </authorList>
    </citation>
    <scope>NUCLEOTIDE SEQUENCE [LARGE SCALE GENOMIC DNA]</scope>
    <source>
        <strain evidence="2">FSY-8</strain>
    </source>
</reference>
<keyword evidence="2" id="KW-1185">Reference proteome</keyword>
<dbReference type="Proteomes" id="UP000753724">
    <property type="component" value="Unassembled WGS sequence"/>
</dbReference>
<accession>A0ABW9XA76</accession>
<organism evidence="1 2">
    <name type="scientific">Novosphingobium ovatum</name>
    <dbReference type="NCBI Taxonomy" id="1908523"/>
    <lineage>
        <taxon>Bacteria</taxon>
        <taxon>Pseudomonadati</taxon>
        <taxon>Pseudomonadota</taxon>
        <taxon>Alphaproteobacteria</taxon>
        <taxon>Sphingomonadales</taxon>
        <taxon>Sphingomonadaceae</taxon>
        <taxon>Novosphingobium</taxon>
    </lineage>
</organism>
<dbReference type="SUPFAM" id="SSF52266">
    <property type="entry name" value="SGNH hydrolase"/>
    <property type="match status" value="1"/>
</dbReference>
<name>A0ABW9XA76_9SPHN</name>
<dbReference type="InterPro" id="IPR036514">
    <property type="entry name" value="SGNH_hydro_sf"/>
</dbReference>
<evidence type="ECO:0008006" key="3">
    <source>
        <dbReference type="Google" id="ProtNLM"/>
    </source>
</evidence>
<dbReference type="Gene3D" id="2.60.120.1360">
    <property type="match status" value="1"/>
</dbReference>
<evidence type="ECO:0000313" key="2">
    <source>
        <dbReference type="Proteomes" id="UP000753724"/>
    </source>
</evidence>
<protein>
    <recommendedName>
        <fullName evidence="3">GDSL-like lipase/acylhydrolase family protein</fullName>
    </recommendedName>
</protein>